<evidence type="ECO:0000256" key="1">
    <source>
        <dbReference type="ARBA" id="ARBA00022603"/>
    </source>
</evidence>
<dbReference type="InterPro" id="IPR001537">
    <property type="entry name" value="SpoU_MeTrfase"/>
</dbReference>
<dbReference type="GO" id="GO:0003723">
    <property type="term" value="F:RNA binding"/>
    <property type="evidence" value="ECO:0007669"/>
    <property type="project" value="InterPro"/>
</dbReference>
<dbReference type="PANTHER" id="PTHR43191">
    <property type="entry name" value="RRNA METHYLTRANSFERASE 3"/>
    <property type="match status" value="1"/>
</dbReference>
<dbReference type="Pfam" id="PF00588">
    <property type="entry name" value="SpoU_methylase"/>
    <property type="match status" value="1"/>
</dbReference>
<evidence type="ECO:0000313" key="4">
    <source>
        <dbReference type="EMBL" id="MBO1317931.1"/>
    </source>
</evidence>
<dbReference type="AlphaFoldDB" id="A0A8J7U443"/>
<name>A0A8J7U443_9BACT</name>
<evidence type="ECO:0000313" key="5">
    <source>
        <dbReference type="Proteomes" id="UP000664417"/>
    </source>
</evidence>
<keyword evidence="1" id="KW-0489">Methyltransferase</keyword>
<dbReference type="InterPro" id="IPR051259">
    <property type="entry name" value="rRNA_Methyltransferase"/>
</dbReference>
<dbReference type="EMBL" id="JAFREP010000004">
    <property type="protein sequence ID" value="MBO1317931.1"/>
    <property type="molecule type" value="Genomic_DNA"/>
</dbReference>
<dbReference type="PANTHER" id="PTHR43191:SF7">
    <property type="entry name" value="OBP33PEP LIKE PROTEIN"/>
    <property type="match status" value="1"/>
</dbReference>
<dbReference type="GO" id="GO:0008173">
    <property type="term" value="F:RNA methyltransferase activity"/>
    <property type="evidence" value="ECO:0007669"/>
    <property type="project" value="InterPro"/>
</dbReference>
<evidence type="ECO:0000259" key="3">
    <source>
        <dbReference type="Pfam" id="PF00588"/>
    </source>
</evidence>
<dbReference type="Gene3D" id="3.40.1280.10">
    <property type="match status" value="1"/>
</dbReference>
<dbReference type="RefSeq" id="WP_207857446.1">
    <property type="nucleotide sequence ID" value="NZ_JAFREP010000004.1"/>
</dbReference>
<dbReference type="InterPro" id="IPR029026">
    <property type="entry name" value="tRNA_m1G_MTases_N"/>
</dbReference>
<dbReference type="GO" id="GO:0006396">
    <property type="term" value="P:RNA processing"/>
    <property type="evidence" value="ECO:0007669"/>
    <property type="project" value="InterPro"/>
</dbReference>
<organism evidence="4 5">
    <name type="scientific">Acanthopleuribacter pedis</name>
    <dbReference type="NCBI Taxonomy" id="442870"/>
    <lineage>
        <taxon>Bacteria</taxon>
        <taxon>Pseudomonadati</taxon>
        <taxon>Acidobacteriota</taxon>
        <taxon>Holophagae</taxon>
        <taxon>Acanthopleuribacterales</taxon>
        <taxon>Acanthopleuribacteraceae</taxon>
        <taxon>Acanthopleuribacter</taxon>
    </lineage>
</organism>
<dbReference type="SUPFAM" id="SSF75217">
    <property type="entry name" value="alpha/beta knot"/>
    <property type="match status" value="1"/>
</dbReference>
<comment type="caution">
    <text evidence="4">The sequence shown here is derived from an EMBL/GenBank/DDBJ whole genome shotgun (WGS) entry which is preliminary data.</text>
</comment>
<dbReference type="GO" id="GO:0032259">
    <property type="term" value="P:methylation"/>
    <property type="evidence" value="ECO:0007669"/>
    <property type="project" value="UniProtKB-KW"/>
</dbReference>
<protein>
    <recommendedName>
        <fullName evidence="3">tRNA/rRNA methyltransferase SpoU type domain-containing protein</fullName>
    </recommendedName>
</protein>
<accession>A0A8J7U443</accession>
<keyword evidence="2" id="KW-0808">Transferase</keyword>
<evidence type="ECO:0000256" key="2">
    <source>
        <dbReference type="ARBA" id="ARBA00022679"/>
    </source>
</evidence>
<proteinExistence type="predicted"/>
<dbReference type="Proteomes" id="UP000664417">
    <property type="component" value="Unassembled WGS sequence"/>
</dbReference>
<dbReference type="InterPro" id="IPR029028">
    <property type="entry name" value="Alpha/beta_knot_MTases"/>
</dbReference>
<keyword evidence="5" id="KW-1185">Reference proteome</keyword>
<sequence>MKRRFKIILFNVEKDNNVGMIARSAYAFGCDELLIVGRQRVKATGAQGTFQALKRRHFFNLPAAVEACRAEHFAICGLEIGGECLTEAPFPNDVAFILGNEGRGLADAVPFCDRIVSIPQWGGIPSLNVAVAAGILMYSFQIRQDHPKASRAGTRYFDQSFPLSDQSQ</sequence>
<reference evidence="4" key="1">
    <citation type="submission" date="2021-03" db="EMBL/GenBank/DDBJ databases">
        <authorList>
            <person name="Wang G."/>
        </authorList>
    </citation>
    <scope>NUCLEOTIDE SEQUENCE</scope>
    <source>
        <strain evidence="4">KCTC 12899</strain>
    </source>
</reference>
<feature type="domain" description="tRNA/rRNA methyltransferase SpoU type" evidence="3">
    <location>
        <begin position="5"/>
        <end position="138"/>
    </location>
</feature>
<gene>
    <name evidence="4" type="ORF">J3U88_05615</name>
</gene>